<evidence type="ECO:0000313" key="2">
    <source>
        <dbReference type="EMBL" id="MCT2589312.1"/>
    </source>
</evidence>
<protein>
    <submittedName>
        <fullName evidence="2">Acyl carrier protein</fullName>
    </submittedName>
</protein>
<proteinExistence type="predicted"/>
<dbReference type="SUPFAM" id="SSF47336">
    <property type="entry name" value="ACP-like"/>
    <property type="match status" value="1"/>
</dbReference>
<comment type="caution">
    <text evidence="2">The sequence shown here is derived from an EMBL/GenBank/DDBJ whole genome shotgun (WGS) entry which is preliminary data.</text>
</comment>
<feature type="domain" description="Carrier" evidence="1">
    <location>
        <begin position="1"/>
        <end position="74"/>
    </location>
</feature>
<dbReference type="PROSITE" id="PS50075">
    <property type="entry name" value="CARRIER"/>
    <property type="match status" value="1"/>
</dbReference>
<evidence type="ECO:0000259" key="1">
    <source>
        <dbReference type="PROSITE" id="PS50075"/>
    </source>
</evidence>
<dbReference type="Gene3D" id="1.10.1200.10">
    <property type="entry name" value="ACP-like"/>
    <property type="match status" value="1"/>
</dbReference>
<dbReference type="InterPro" id="IPR036736">
    <property type="entry name" value="ACP-like_sf"/>
</dbReference>
<sequence>MSVARTLVRESLDHPALLDRVVDDADLAGAGVNSGELIKLALRLEDHLGRPLGDEELLGLTSVNAVAELLQNGAD</sequence>
<keyword evidence="3" id="KW-1185">Reference proteome</keyword>
<dbReference type="InterPro" id="IPR009081">
    <property type="entry name" value="PP-bd_ACP"/>
</dbReference>
<accession>A0ABT2JN55</accession>
<evidence type="ECO:0000313" key="3">
    <source>
        <dbReference type="Proteomes" id="UP001156389"/>
    </source>
</evidence>
<dbReference type="Proteomes" id="UP001156389">
    <property type="component" value="Unassembled WGS sequence"/>
</dbReference>
<dbReference type="EMBL" id="JAJAGO010000002">
    <property type="protein sequence ID" value="MCT2589312.1"/>
    <property type="molecule type" value="Genomic_DNA"/>
</dbReference>
<reference evidence="2 3" key="1">
    <citation type="submission" date="2021-10" db="EMBL/GenBank/DDBJ databases">
        <title>Streptomyces gossypii sp. nov., isolated from soil collected from cotton field.</title>
        <authorList>
            <person name="Ge X."/>
            <person name="Chen X."/>
            <person name="Liu W."/>
        </authorList>
    </citation>
    <scope>NUCLEOTIDE SEQUENCE [LARGE SCALE GENOMIC DNA]</scope>
    <source>
        <strain evidence="2 3">N2-109</strain>
    </source>
</reference>
<dbReference type="RefSeq" id="WP_260216290.1">
    <property type="nucleotide sequence ID" value="NZ_JAJAGO010000002.1"/>
</dbReference>
<name>A0ABT2JN55_9ACTN</name>
<dbReference type="Pfam" id="PF00550">
    <property type="entry name" value="PP-binding"/>
    <property type="match status" value="1"/>
</dbReference>
<gene>
    <name evidence="2" type="ORF">LHJ74_05080</name>
</gene>
<organism evidence="2 3">
    <name type="scientific">Streptomyces gossypii</name>
    <dbReference type="NCBI Taxonomy" id="2883101"/>
    <lineage>
        <taxon>Bacteria</taxon>
        <taxon>Bacillati</taxon>
        <taxon>Actinomycetota</taxon>
        <taxon>Actinomycetes</taxon>
        <taxon>Kitasatosporales</taxon>
        <taxon>Streptomycetaceae</taxon>
        <taxon>Streptomyces</taxon>
    </lineage>
</organism>